<dbReference type="PRINTS" id="PR00080">
    <property type="entry name" value="SDRFAMILY"/>
</dbReference>
<keyword evidence="4" id="KW-0812">Transmembrane</keyword>
<dbReference type="SUPFAM" id="SSF51735">
    <property type="entry name" value="NAD(P)-binding Rossmann-fold domains"/>
    <property type="match status" value="2"/>
</dbReference>
<dbReference type="EMBL" id="DS785952">
    <property type="protein sequence ID" value="EEC09912.1"/>
    <property type="molecule type" value="Genomic_DNA"/>
</dbReference>
<sequence length="461" mass="50893">MHHVGATDRMEDRIRGNTPWTSPAATYSHTQMAVLMATFELARRLRIHGIQVNAVHPGTVKTAMVGRASGMSGLLFSLSYWLFGKTAKEGAQTSIYAAVDTALLRQTGYYLADCRKGWPSWRARNDERNRKLFEMSVKLVHLEPAELDRIFERICYYIAGSSEEAIPQDVPISNLSSDAAATSGSPTADSDDLRSNSDRLVIADENNVTPSQGQPHSTPSHREPLASGVDLTGLWIFLGVVAAVFLLLVVLVLCLKLYNYCIKGVCTSPQQMDGKTVIITGGNAGIGKETAKDLARRKARVILACRNINKGQEAANEIFEETQQTVVVKHLDLSSLKSVRDFARDIVSTEQRLDVLINNAGMSLVDDKLQLTEDGYELAFQTNYLGHFLLTMLLLDLLKKTAPSRVVNVSSALHHAGATDRMEERIRGTLRSSPTSTYNHTKMANLMFTIELAKRLKDDGR</sequence>
<dbReference type="EMBL" id="ABJB010310449">
    <property type="status" value="NOT_ANNOTATED_CDS"/>
    <property type="molecule type" value="Genomic_DNA"/>
</dbReference>
<name>B7PTJ0_IXOSC</name>
<dbReference type="EMBL" id="ABJB010489771">
    <property type="status" value="NOT_ANNOTATED_CDS"/>
    <property type="molecule type" value="Genomic_DNA"/>
</dbReference>
<evidence type="ECO:0000313" key="6">
    <source>
        <dbReference type="EnsemblMetazoa" id="ISCW007540-PA"/>
    </source>
</evidence>
<keyword evidence="4" id="KW-1133">Transmembrane helix</keyword>
<dbReference type="EMBL" id="ABJB010993818">
    <property type="status" value="NOT_ANNOTATED_CDS"/>
    <property type="molecule type" value="Genomic_DNA"/>
</dbReference>
<organism>
    <name type="scientific">Ixodes scapularis</name>
    <name type="common">Black-legged tick</name>
    <name type="synonym">Deer tick</name>
    <dbReference type="NCBI Taxonomy" id="6945"/>
    <lineage>
        <taxon>Eukaryota</taxon>
        <taxon>Metazoa</taxon>
        <taxon>Ecdysozoa</taxon>
        <taxon>Arthropoda</taxon>
        <taxon>Chelicerata</taxon>
        <taxon>Arachnida</taxon>
        <taxon>Acari</taxon>
        <taxon>Parasitiformes</taxon>
        <taxon>Ixodida</taxon>
        <taxon>Ixodoidea</taxon>
        <taxon>Ixodidae</taxon>
        <taxon>Ixodinae</taxon>
        <taxon>Ixodes</taxon>
    </lineage>
</organism>
<protein>
    <submittedName>
        <fullName evidence="5 6">Short-chain dehydrogenase, putative</fullName>
        <ecNumber evidence="5">1.3.1.33</ecNumber>
    </submittedName>
</protein>
<dbReference type="Gene3D" id="3.40.50.720">
    <property type="entry name" value="NAD(P)-binding Rossmann-like Domain"/>
    <property type="match status" value="2"/>
</dbReference>
<dbReference type="Pfam" id="PF00106">
    <property type="entry name" value="adh_short"/>
    <property type="match status" value="1"/>
</dbReference>
<dbReference type="PANTHER" id="PTHR43157">
    <property type="entry name" value="PHOSPHATIDYLINOSITOL-GLYCAN BIOSYNTHESIS CLASS F PROTEIN-RELATED"/>
    <property type="match status" value="1"/>
</dbReference>
<dbReference type="PRINTS" id="PR00081">
    <property type="entry name" value="GDHRDH"/>
</dbReference>
<evidence type="ECO:0000313" key="7">
    <source>
        <dbReference type="Proteomes" id="UP000001555"/>
    </source>
</evidence>
<keyword evidence="7" id="KW-1185">Reference proteome</keyword>
<dbReference type="EnsemblMetazoa" id="ISCW007540-RA">
    <property type="protein sequence ID" value="ISCW007540-PA"/>
    <property type="gene ID" value="ISCW007540"/>
</dbReference>
<dbReference type="VEuPathDB" id="VectorBase:ISCW007540"/>
<dbReference type="OrthoDB" id="191139at2759"/>
<evidence type="ECO:0000256" key="1">
    <source>
        <dbReference type="ARBA" id="ARBA00023002"/>
    </source>
</evidence>
<dbReference type="VEuPathDB" id="VectorBase:ISCP_037575"/>
<evidence type="ECO:0000313" key="5">
    <source>
        <dbReference type="EMBL" id="EEC09912.1"/>
    </source>
</evidence>
<dbReference type="STRING" id="6945.B7PTJ0"/>
<dbReference type="PaxDb" id="6945-B7PTJ0"/>
<keyword evidence="1 5" id="KW-0560">Oxidoreductase</keyword>
<dbReference type="GO" id="GO:0016630">
    <property type="term" value="F:protochlorophyllide reductase activity"/>
    <property type="evidence" value="ECO:0007669"/>
    <property type="project" value="UniProtKB-EC"/>
</dbReference>
<evidence type="ECO:0000256" key="3">
    <source>
        <dbReference type="SAM" id="MobiDB-lite"/>
    </source>
</evidence>
<dbReference type="EMBL" id="ABJB010114943">
    <property type="status" value="NOT_ANNOTATED_CDS"/>
    <property type="molecule type" value="Genomic_DNA"/>
</dbReference>
<dbReference type="EMBL" id="ABJB011103151">
    <property type="status" value="NOT_ANNOTATED_CDS"/>
    <property type="molecule type" value="Genomic_DNA"/>
</dbReference>
<proteinExistence type="inferred from homology"/>
<feature type="compositionally biased region" description="Basic and acidic residues" evidence="3">
    <location>
        <begin position="1"/>
        <end position="15"/>
    </location>
</feature>
<dbReference type="InterPro" id="IPR036291">
    <property type="entry name" value="NAD(P)-bd_dom_sf"/>
</dbReference>
<dbReference type="EMBL" id="ABJB010053468">
    <property type="status" value="NOT_ANNOTATED_CDS"/>
    <property type="molecule type" value="Genomic_DNA"/>
</dbReference>
<evidence type="ECO:0000256" key="4">
    <source>
        <dbReference type="SAM" id="Phobius"/>
    </source>
</evidence>
<dbReference type="HOGENOM" id="CLU_593517_0_0_1"/>
<dbReference type="EC" id="1.3.1.33" evidence="5"/>
<comment type="similarity">
    <text evidence="2">Belongs to the short-chain dehydrogenases/reductases (SDR) family.</text>
</comment>
<dbReference type="VEuPathDB" id="VectorBase:ISCP_011257"/>
<accession>B7PTJ0</accession>
<dbReference type="InParanoid" id="B7PTJ0"/>
<reference evidence="5 7" key="1">
    <citation type="submission" date="2008-03" db="EMBL/GenBank/DDBJ databases">
        <title>Annotation of Ixodes scapularis.</title>
        <authorList>
            <consortium name="Ixodes scapularis Genome Project Consortium"/>
            <person name="Caler E."/>
            <person name="Hannick L.I."/>
            <person name="Bidwell S."/>
            <person name="Joardar V."/>
            <person name="Thiagarajan M."/>
            <person name="Amedeo P."/>
            <person name="Galinsky K.J."/>
            <person name="Schobel S."/>
            <person name="Inman J."/>
            <person name="Hostetler J."/>
            <person name="Miller J."/>
            <person name="Hammond M."/>
            <person name="Megy K."/>
            <person name="Lawson D."/>
            <person name="Kodira C."/>
            <person name="Sutton G."/>
            <person name="Meyer J."/>
            <person name="Hill C.A."/>
            <person name="Birren B."/>
            <person name="Nene V."/>
            <person name="Collins F."/>
            <person name="Alarcon-Chaidez F."/>
            <person name="Wikel S."/>
            <person name="Strausberg R."/>
        </authorList>
    </citation>
    <scope>NUCLEOTIDE SEQUENCE [LARGE SCALE GENOMIC DNA]</scope>
    <source>
        <strain evidence="7">Wikel</strain>
        <strain evidence="5">Wikel colony</strain>
    </source>
</reference>
<feature type="region of interest" description="Disordered" evidence="3">
    <location>
        <begin position="1"/>
        <end position="22"/>
    </location>
</feature>
<dbReference type="AlphaFoldDB" id="B7PTJ0"/>
<dbReference type="EMBL" id="ABJB010804444">
    <property type="status" value="NOT_ANNOTATED_CDS"/>
    <property type="molecule type" value="Genomic_DNA"/>
</dbReference>
<gene>
    <name evidence="5" type="ORF">IscW_ISCW007540</name>
</gene>
<dbReference type="PANTHER" id="PTHR43157:SF66">
    <property type="entry name" value="WW DOMAIN-CONTAINING OXIDOREDUCTASE-LIKE PROTEIN"/>
    <property type="match status" value="1"/>
</dbReference>
<dbReference type="VEuPathDB" id="VectorBase:ISCI007540"/>
<reference evidence="6" key="2">
    <citation type="submission" date="2020-05" db="UniProtKB">
        <authorList>
            <consortium name="EnsemblMetazoa"/>
        </authorList>
    </citation>
    <scope>IDENTIFICATION</scope>
    <source>
        <strain evidence="6">wikel</strain>
    </source>
</reference>
<dbReference type="InterPro" id="IPR002347">
    <property type="entry name" value="SDR_fam"/>
</dbReference>
<keyword evidence="4" id="KW-0472">Membrane</keyword>
<feature type="transmembrane region" description="Helical" evidence="4">
    <location>
        <begin position="234"/>
        <end position="255"/>
    </location>
</feature>
<dbReference type="Proteomes" id="UP000001555">
    <property type="component" value="Unassembled WGS sequence"/>
</dbReference>
<evidence type="ECO:0000256" key="2">
    <source>
        <dbReference type="RuleBase" id="RU000363"/>
    </source>
</evidence>